<evidence type="ECO:0000313" key="10">
    <source>
        <dbReference type="Proteomes" id="UP000249304"/>
    </source>
</evidence>
<feature type="transmembrane region" description="Helical" evidence="7">
    <location>
        <begin position="90"/>
        <end position="108"/>
    </location>
</feature>
<evidence type="ECO:0000256" key="4">
    <source>
        <dbReference type="ARBA" id="ARBA00022989"/>
    </source>
</evidence>
<proteinExistence type="inferred from homology"/>
<dbReference type="OrthoDB" id="3816110at2"/>
<feature type="transmembrane region" description="Helical" evidence="7">
    <location>
        <begin position="437"/>
        <end position="454"/>
    </location>
</feature>
<protein>
    <recommendedName>
        <fullName evidence="8">Integral membrane bound transporter domain-containing protein</fullName>
    </recommendedName>
</protein>
<sequence length="710" mass="74374">MTDHQHRAPFGDGRSAWGNLRRIQWRELLRVGPFHWSDVTLQRALRVGVGTMLPLAVGAAAGHLDYGAFMSLGALPAGFASFQGVTRTRVAVVAAATAGMAVSTFVGATTVAAAPWLLVPVVMLWGYVTGLAVCLGRRMSVAVLQWATALMVGVGLPMEPSEAALRAALVVAGGLFQGALVALSWLLRPGAAERAALAESYRSLADYAAGLAAGGSDPPPSDAFPAAAVLADPNPLLPHPVRLAFLDLLEQAERIRASLAAFAEHAADEPAEPVRDFATAVTRALDAVADALSARRGDRAERVRVLDGLLPQPAVPPDTRWEWTAESVLGLLRAVTGILARLHGVPVRTGAAGVPSGQPTMPVGQEAITWTALALRANLTPTGETGRHAIRVAVAAGLAELMVQTTGLFEGRWVVLTIFLVLKPDFASTAERSVQRAVGTAAGAFLGAVLAGLVHPHPVGLIIGATVFVTVGYAVFNVSYLLFSTSLTVYLVILLDILGTPGATAATERLADTVIGSAIALVAYALWPSGEVLSAQETFARLVTAHGRYTTSLLRQYANPEEVDPAALRTLQAEARRARTEAEASAARLAEEPPQPAMTPAVAQTLVAAVTRLAHTELSLHTLVLEQSAVVRADARPRLDALTAALATTADALAEAIRTSREPAGLPPLRRLQAALRTPPSPLDPRYVALTDSLVDAFDTLAAVLTQTRT</sequence>
<evidence type="ECO:0000256" key="6">
    <source>
        <dbReference type="ARBA" id="ARBA00043993"/>
    </source>
</evidence>
<name>A0A2W2DPF5_9ACTN</name>
<organism evidence="9 10">
    <name type="scientific">Nonomuraea aridisoli</name>
    <dbReference type="NCBI Taxonomy" id="2070368"/>
    <lineage>
        <taxon>Bacteria</taxon>
        <taxon>Bacillati</taxon>
        <taxon>Actinomycetota</taxon>
        <taxon>Actinomycetes</taxon>
        <taxon>Streptosporangiales</taxon>
        <taxon>Streptosporangiaceae</taxon>
        <taxon>Nonomuraea</taxon>
    </lineage>
</organism>
<evidence type="ECO:0000256" key="7">
    <source>
        <dbReference type="SAM" id="Phobius"/>
    </source>
</evidence>
<comment type="similarity">
    <text evidence="6">Belongs to the YccS/YhfK family.</text>
</comment>
<feature type="transmembrane region" description="Helical" evidence="7">
    <location>
        <begin position="141"/>
        <end position="158"/>
    </location>
</feature>
<feature type="transmembrane region" description="Helical" evidence="7">
    <location>
        <begin position="114"/>
        <end position="134"/>
    </location>
</feature>
<feature type="transmembrane region" description="Helical" evidence="7">
    <location>
        <begin position="164"/>
        <end position="187"/>
    </location>
</feature>
<evidence type="ECO:0000256" key="5">
    <source>
        <dbReference type="ARBA" id="ARBA00023136"/>
    </source>
</evidence>
<gene>
    <name evidence="9" type="ORF">C1J01_33280</name>
</gene>
<keyword evidence="3 7" id="KW-0812">Transmembrane</keyword>
<comment type="caution">
    <text evidence="9">The sequence shown here is derived from an EMBL/GenBank/DDBJ whole genome shotgun (WGS) entry which is preliminary data.</text>
</comment>
<keyword evidence="5 7" id="KW-0472">Membrane</keyword>
<evidence type="ECO:0000259" key="8">
    <source>
        <dbReference type="Pfam" id="PF13515"/>
    </source>
</evidence>
<evidence type="ECO:0000256" key="2">
    <source>
        <dbReference type="ARBA" id="ARBA00022475"/>
    </source>
</evidence>
<dbReference type="InterPro" id="IPR049453">
    <property type="entry name" value="Memb_transporter_dom"/>
</dbReference>
<dbReference type="EMBL" id="POUD01000192">
    <property type="protein sequence ID" value="PZG12251.1"/>
    <property type="molecule type" value="Genomic_DNA"/>
</dbReference>
<evidence type="ECO:0000256" key="1">
    <source>
        <dbReference type="ARBA" id="ARBA00004651"/>
    </source>
</evidence>
<keyword evidence="4 7" id="KW-1133">Transmembrane helix</keyword>
<dbReference type="Pfam" id="PF13515">
    <property type="entry name" value="FUSC_2"/>
    <property type="match status" value="1"/>
</dbReference>
<reference evidence="9 10" key="1">
    <citation type="submission" date="2018-01" db="EMBL/GenBank/DDBJ databases">
        <title>Draft genome sequence of Nonomuraea sp. KC333.</title>
        <authorList>
            <person name="Sahin N."/>
            <person name="Saygin H."/>
            <person name="Ay H."/>
        </authorList>
    </citation>
    <scope>NUCLEOTIDE SEQUENCE [LARGE SCALE GENOMIC DNA]</scope>
    <source>
        <strain evidence="9 10">KC333</strain>
    </source>
</reference>
<evidence type="ECO:0000256" key="3">
    <source>
        <dbReference type="ARBA" id="ARBA00022692"/>
    </source>
</evidence>
<dbReference type="RefSeq" id="WP_111182946.1">
    <property type="nucleotide sequence ID" value="NZ_POUD01000192.1"/>
</dbReference>
<dbReference type="PANTHER" id="PTHR30509:SF9">
    <property type="entry name" value="MULTIDRUG RESISTANCE PROTEIN MDTO"/>
    <property type="match status" value="1"/>
</dbReference>
<dbReference type="PANTHER" id="PTHR30509">
    <property type="entry name" value="P-HYDROXYBENZOIC ACID EFFLUX PUMP SUBUNIT-RELATED"/>
    <property type="match status" value="1"/>
</dbReference>
<feature type="transmembrane region" description="Helical" evidence="7">
    <location>
        <begin position="474"/>
        <end position="498"/>
    </location>
</feature>
<keyword evidence="10" id="KW-1185">Reference proteome</keyword>
<evidence type="ECO:0000313" key="9">
    <source>
        <dbReference type="EMBL" id="PZG12251.1"/>
    </source>
</evidence>
<feature type="transmembrane region" description="Helical" evidence="7">
    <location>
        <begin position="510"/>
        <end position="527"/>
    </location>
</feature>
<feature type="domain" description="Integral membrane bound transporter" evidence="8">
    <location>
        <begin position="401"/>
        <end position="522"/>
    </location>
</feature>
<dbReference type="GO" id="GO:0005886">
    <property type="term" value="C:plasma membrane"/>
    <property type="evidence" value="ECO:0007669"/>
    <property type="project" value="UniProtKB-SubCell"/>
</dbReference>
<dbReference type="AlphaFoldDB" id="A0A2W2DPF5"/>
<comment type="subcellular location">
    <subcellularLocation>
        <location evidence="1">Cell membrane</location>
        <topology evidence="1">Multi-pass membrane protein</topology>
    </subcellularLocation>
</comment>
<keyword evidence="2" id="KW-1003">Cell membrane</keyword>
<dbReference type="Proteomes" id="UP000249304">
    <property type="component" value="Unassembled WGS sequence"/>
</dbReference>
<accession>A0A2W2DPF5</accession>